<evidence type="ECO:0000313" key="2">
    <source>
        <dbReference type="EMBL" id="NGZ76651.1"/>
    </source>
</evidence>
<dbReference type="Gene3D" id="2.60.120.10">
    <property type="entry name" value="Jelly Rolls"/>
    <property type="match status" value="1"/>
</dbReference>
<evidence type="ECO:0000313" key="3">
    <source>
        <dbReference type="Proteomes" id="UP000800303"/>
    </source>
</evidence>
<accession>A0ABX0F6R9</accession>
<dbReference type="EMBL" id="JAAFGS010000005">
    <property type="protein sequence ID" value="NGZ76651.1"/>
    <property type="molecule type" value="Genomic_DNA"/>
</dbReference>
<proteinExistence type="predicted"/>
<sequence>MRIYSFGRESGRAVEAFGSHGLTVAGILGGSGETHMVCMHIEAGGEVGRHEAVSEQLFLVVQGEGWVSGQDGAKTPIGPGQAAYWEKGEHHASGSAGGMTAVVVEGEGFELRLKEIAR</sequence>
<comment type="caution">
    <text evidence="2">The sequence shown here is derived from an EMBL/GenBank/DDBJ whole genome shotgun (WGS) entry which is preliminary data.</text>
</comment>
<evidence type="ECO:0000259" key="1">
    <source>
        <dbReference type="Pfam" id="PF07883"/>
    </source>
</evidence>
<dbReference type="InterPro" id="IPR014710">
    <property type="entry name" value="RmlC-like_jellyroll"/>
</dbReference>
<name>A0ABX0F6R9_9BACL</name>
<reference evidence="2 3" key="1">
    <citation type="submission" date="2020-01" db="EMBL/GenBank/DDBJ databases">
        <title>Polyphasic characterisation and genomic insights into a novel alkali tolerant bacterium VR-M41.</title>
        <authorList>
            <person name="Vemuluri V.R."/>
        </authorList>
    </citation>
    <scope>NUCLEOTIDE SEQUENCE [LARGE SCALE GENOMIC DNA]</scope>
    <source>
        <strain evidence="2 3">VR-M41</strain>
    </source>
</reference>
<protein>
    <submittedName>
        <fullName evidence="2">Cupin domain-containing protein</fullName>
    </submittedName>
</protein>
<dbReference type="InterPro" id="IPR011051">
    <property type="entry name" value="RmlC_Cupin_sf"/>
</dbReference>
<gene>
    <name evidence="2" type="ORF">GYN08_15090</name>
</gene>
<dbReference type="RefSeq" id="WP_166275717.1">
    <property type="nucleotide sequence ID" value="NZ_JAAFGS010000005.1"/>
</dbReference>
<keyword evidence="3" id="KW-1185">Reference proteome</keyword>
<dbReference type="SUPFAM" id="SSF51182">
    <property type="entry name" value="RmlC-like cupins"/>
    <property type="match status" value="1"/>
</dbReference>
<feature type="domain" description="Cupin type-2" evidence="1">
    <location>
        <begin position="39"/>
        <end position="103"/>
    </location>
</feature>
<dbReference type="Pfam" id="PF07883">
    <property type="entry name" value="Cupin_2"/>
    <property type="match status" value="1"/>
</dbReference>
<dbReference type="InterPro" id="IPR013096">
    <property type="entry name" value="Cupin_2"/>
</dbReference>
<organism evidence="2 3">
    <name type="scientific">Saccharibacillus alkalitolerans</name>
    <dbReference type="NCBI Taxonomy" id="2705290"/>
    <lineage>
        <taxon>Bacteria</taxon>
        <taxon>Bacillati</taxon>
        <taxon>Bacillota</taxon>
        <taxon>Bacilli</taxon>
        <taxon>Bacillales</taxon>
        <taxon>Paenibacillaceae</taxon>
        <taxon>Saccharibacillus</taxon>
    </lineage>
</organism>
<dbReference type="Proteomes" id="UP000800303">
    <property type="component" value="Unassembled WGS sequence"/>
</dbReference>